<accession>A0A9P6TEN0</accession>
<reference evidence="3" key="1">
    <citation type="submission" date="2013-11" db="EMBL/GenBank/DDBJ databases">
        <title>Genome sequence of the fusiform rust pathogen reveals effectors for host alternation and coevolution with pine.</title>
        <authorList>
            <consortium name="DOE Joint Genome Institute"/>
            <person name="Smith K."/>
            <person name="Pendleton A."/>
            <person name="Kubisiak T."/>
            <person name="Anderson C."/>
            <person name="Salamov A."/>
            <person name="Aerts A."/>
            <person name="Riley R."/>
            <person name="Clum A."/>
            <person name="Lindquist E."/>
            <person name="Ence D."/>
            <person name="Campbell M."/>
            <person name="Kronenberg Z."/>
            <person name="Feau N."/>
            <person name="Dhillon B."/>
            <person name="Hamelin R."/>
            <person name="Burleigh J."/>
            <person name="Smith J."/>
            <person name="Yandell M."/>
            <person name="Nelson C."/>
            <person name="Grigoriev I."/>
            <person name="Davis J."/>
        </authorList>
    </citation>
    <scope>NUCLEOTIDE SEQUENCE</scope>
    <source>
        <strain evidence="3">G11</strain>
    </source>
</reference>
<protein>
    <recommendedName>
        <fullName evidence="5">RGS domain-containing protein</fullName>
    </recommendedName>
</protein>
<comment type="caution">
    <text evidence="3">The sequence shown here is derived from an EMBL/GenBank/DDBJ whole genome shotgun (WGS) entry which is preliminary data.</text>
</comment>
<keyword evidence="2" id="KW-1133">Transmembrane helix</keyword>
<feature type="region of interest" description="Disordered" evidence="1">
    <location>
        <begin position="56"/>
        <end position="80"/>
    </location>
</feature>
<name>A0A9P6TEN0_9BASI</name>
<dbReference type="InterPro" id="IPR044926">
    <property type="entry name" value="RGS_subdomain_2"/>
</dbReference>
<dbReference type="InterPro" id="IPR036305">
    <property type="entry name" value="RGS_sf"/>
</dbReference>
<dbReference type="PANTHER" id="PTHR39466:SF1">
    <property type="entry name" value="RGS DOMAIN-CONTAINING PROTEIN"/>
    <property type="match status" value="1"/>
</dbReference>
<dbReference type="Proteomes" id="UP000886653">
    <property type="component" value="Unassembled WGS sequence"/>
</dbReference>
<sequence>MIVLKEKKSDEDSLFYVYKLSNKVTPHPPGNKPRRQEETYSLKGLQSLPCRLASPPPISQTACSSSNSSATDGQKPSSKGFWRKSDWWVRSPACLVLQLSDVINNVHFSPLSAQEFEDYLIYDELSPENLYFYHWVDAYTRLFEKKTKKTKGQSVPISSIPNEVIDQFQFGIKTFLSGGLLELNLPAKLSEAVKISAETTVDPLIFGSVKREVIHMLESSKQRWLSKNSGNANRNRATLAIGFGVLFILSAITLVLLLLFFCKSRAARVSTAPLVWFGTMSILQGLKRTCPLIYAFGNLRQLYPWELMRANTEIKMNEMLPSSFNDSSKTLSPTWTSPENWHAAQKVNTPIPVFSPVTKIDSPLMTRILHYHIISGASWAILFAIIWLSIWIPLPILAR</sequence>
<keyword evidence="2" id="KW-0812">Transmembrane</keyword>
<evidence type="ECO:0008006" key="5">
    <source>
        <dbReference type="Google" id="ProtNLM"/>
    </source>
</evidence>
<feature type="transmembrane region" description="Helical" evidence="2">
    <location>
        <begin position="369"/>
        <end position="392"/>
    </location>
</feature>
<evidence type="ECO:0000313" key="3">
    <source>
        <dbReference type="EMBL" id="KAG0147923.1"/>
    </source>
</evidence>
<dbReference type="AlphaFoldDB" id="A0A9P6TEN0"/>
<dbReference type="SUPFAM" id="SSF48097">
    <property type="entry name" value="Regulator of G-protein signaling, RGS"/>
    <property type="match status" value="1"/>
</dbReference>
<gene>
    <name evidence="3" type="ORF">CROQUDRAFT_61140</name>
</gene>
<organism evidence="3 4">
    <name type="scientific">Cronartium quercuum f. sp. fusiforme G11</name>
    <dbReference type="NCBI Taxonomy" id="708437"/>
    <lineage>
        <taxon>Eukaryota</taxon>
        <taxon>Fungi</taxon>
        <taxon>Dikarya</taxon>
        <taxon>Basidiomycota</taxon>
        <taxon>Pucciniomycotina</taxon>
        <taxon>Pucciniomycetes</taxon>
        <taxon>Pucciniales</taxon>
        <taxon>Coleosporiaceae</taxon>
        <taxon>Cronartium</taxon>
    </lineage>
</organism>
<proteinExistence type="predicted"/>
<feature type="transmembrane region" description="Helical" evidence="2">
    <location>
        <begin position="239"/>
        <end position="261"/>
    </location>
</feature>
<keyword evidence="4" id="KW-1185">Reference proteome</keyword>
<dbReference type="Gene3D" id="1.10.167.10">
    <property type="entry name" value="Regulator of G-protein Signalling 4, domain 2"/>
    <property type="match status" value="1"/>
</dbReference>
<evidence type="ECO:0000256" key="2">
    <source>
        <dbReference type="SAM" id="Phobius"/>
    </source>
</evidence>
<dbReference type="OrthoDB" id="3232309at2759"/>
<dbReference type="PANTHER" id="PTHR39466">
    <property type="entry name" value="RGS DOMAIN-CONTAINING PROTEIN"/>
    <property type="match status" value="1"/>
</dbReference>
<evidence type="ECO:0000256" key="1">
    <source>
        <dbReference type="SAM" id="MobiDB-lite"/>
    </source>
</evidence>
<evidence type="ECO:0000313" key="4">
    <source>
        <dbReference type="Proteomes" id="UP000886653"/>
    </source>
</evidence>
<dbReference type="EMBL" id="MU167242">
    <property type="protein sequence ID" value="KAG0147923.1"/>
    <property type="molecule type" value="Genomic_DNA"/>
</dbReference>
<keyword evidence="2" id="KW-0472">Membrane</keyword>